<feature type="transmembrane region" description="Helical" evidence="4">
    <location>
        <begin position="436"/>
        <end position="458"/>
    </location>
</feature>
<feature type="transmembrane region" description="Helical" evidence="4">
    <location>
        <begin position="47"/>
        <end position="69"/>
    </location>
</feature>
<feature type="compositionally biased region" description="Polar residues" evidence="3">
    <location>
        <begin position="264"/>
        <end position="274"/>
    </location>
</feature>
<evidence type="ECO:0000256" key="3">
    <source>
        <dbReference type="SAM" id="MobiDB-lite"/>
    </source>
</evidence>
<dbReference type="Proteomes" id="UP000193411">
    <property type="component" value="Unassembled WGS sequence"/>
</dbReference>
<feature type="compositionally biased region" description="Basic and acidic residues" evidence="3">
    <location>
        <begin position="250"/>
        <end position="261"/>
    </location>
</feature>
<keyword evidence="6" id="KW-1185">Reference proteome</keyword>
<feature type="transmembrane region" description="Helical" evidence="4">
    <location>
        <begin position="374"/>
        <end position="395"/>
    </location>
</feature>
<protein>
    <submittedName>
        <fullName evidence="5">Major facilitator superfamily domain-containing protein</fullName>
    </submittedName>
</protein>
<evidence type="ECO:0000256" key="4">
    <source>
        <dbReference type="SAM" id="Phobius"/>
    </source>
</evidence>
<reference evidence="5 6" key="1">
    <citation type="submission" date="2016-07" db="EMBL/GenBank/DDBJ databases">
        <title>Pervasive Adenine N6-methylation of Active Genes in Fungi.</title>
        <authorList>
            <consortium name="DOE Joint Genome Institute"/>
            <person name="Mondo S.J."/>
            <person name="Dannebaum R.O."/>
            <person name="Kuo R.C."/>
            <person name="Labutti K."/>
            <person name="Haridas S."/>
            <person name="Kuo A."/>
            <person name="Salamov A."/>
            <person name="Ahrendt S.R."/>
            <person name="Lipzen A."/>
            <person name="Sullivan W."/>
            <person name="Andreopoulos W.B."/>
            <person name="Clum A."/>
            <person name="Lindquist E."/>
            <person name="Daum C."/>
            <person name="Ramamoorthy G.K."/>
            <person name="Gryganskyi A."/>
            <person name="Culley D."/>
            <person name="Magnuson J.K."/>
            <person name="James T.Y."/>
            <person name="O'Malley M.A."/>
            <person name="Stajich J.E."/>
            <person name="Spatafora J.W."/>
            <person name="Visel A."/>
            <person name="Grigoriev I.V."/>
        </authorList>
    </citation>
    <scope>NUCLEOTIDE SEQUENCE [LARGE SCALE GENOMIC DNA]</scope>
    <source>
        <strain evidence="5 6">PL171</strain>
    </source>
</reference>
<evidence type="ECO:0000256" key="1">
    <source>
        <dbReference type="ARBA" id="ARBA00004141"/>
    </source>
</evidence>
<comment type="similarity">
    <text evidence="2">Belongs to the major facilitator superfamily. Monocarboxylate porter (TC 2.A.1.13) family.</text>
</comment>
<sequence length="514" mass="55630">MAGTSLSNPNKKAGWLERHFTDSRRRASPEQMEREAYIYGNVPFKRWLLIPASVMIQLAAGSFYAWSVYNAPITKRLNEGNDQDIHAELISETFYAAVASFGLACFLCGPWLERHGPRRMTMIGATLFFIGQMITVLAMHVQSVPLLFIGYGAIVSVLQQWYPESKGFSAGVAVGSFGLGSVIASFTQSALIEAMGVMGTFLVLGCTYFVVQMLSALVMRFPPPDLMAADSVKNQIAKSGLTSPAGMPGQHHDEETADAHHHNSSGATVTNVDGSEQVPMTRQRRNSIATSVHTIENVDEFMQEIKSVDYRFIYIIFFLSVIPGLVLVSRVADMVQSAFKMPTSTSTWVVGVNGGFNVIGRFAIGALSDKVPRFGLLMSCMILSIGAMVAMYISLSNLMFELFIASMWMLTGLYGGACAVVPGILGAVFGSRHISGLYGAAMTAWAAGGVIGGVGFTALIKGQRQAGVAANHVYDLCLYSMIPLAALGCVILTLFMIRRRKIKANSKPVQTHAH</sequence>
<dbReference type="STRING" id="765915.A0A1Y2HAD0"/>
<evidence type="ECO:0000313" key="6">
    <source>
        <dbReference type="Proteomes" id="UP000193411"/>
    </source>
</evidence>
<comment type="caution">
    <text evidence="5">The sequence shown here is derived from an EMBL/GenBank/DDBJ whole genome shotgun (WGS) entry which is preliminary data.</text>
</comment>
<gene>
    <name evidence="5" type="ORF">BCR44DRAFT_1463836</name>
</gene>
<organism evidence="5 6">
    <name type="scientific">Catenaria anguillulae PL171</name>
    <dbReference type="NCBI Taxonomy" id="765915"/>
    <lineage>
        <taxon>Eukaryota</taxon>
        <taxon>Fungi</taxon>
        <taxon>Fungi incertae sedis</taxon>
        <taxon>Blastocladiomycota</taxon>
        <taxon>Blastocladiomycetes</taxon>
        <taxon>Blastocladiales</taxon>
        <taxon>Catenariaceae</taxon>
        <taxon>Catenaria</taxon>
    </lineage>
</organism>
<evidence type="ECO:0000256" key="2">
    <source>
        <dbReference type="ARBA" id="ARBA00006727"/>
    </source>
</evidence>
<dbReference type="Gene3D" id="1.20.1250.20">
    <property type="entry name" value="MFS general substrate transporter like domains"/>
    <property type="match status" value="2"/>
</dbReference>
<name>A0A1Y2HAD0_9FUNG</name>
<keyword evidence="4" id="KW-0472">Membrane</keyword>
<feature type="transmembrane region" description="Helical" evidence="4">
    <location>
        <begin position="348"/>
        <end position="367"/>
    </location>
</feature>
<dbReference type="OrthoDB" id="410267at2759"/>
<proteinExistence type="inferred from homology"/>
<dbReference type="InterPro" id="IPR011701">
    <property type="entry name" value="MFS"/>
</dbReference>
<dbReference type="AlphaFoldDB" id="A0A1Y2HAD0"/>
<feature type="transmembrane region" description="Helical" evidence="4">
    <location>
        <begin position="89"/>
        <end position="108"/>
    </location>
</feature>
<dbReference type="EMBL" id="MCFL01000060">
    <property type="protein sequence ID" value="ORZ31445.1"/>
    <property type="molecule type" value="Genomic_DNA"/>
</dbReference>
<accession>A0A1Y2HAD0</accession>
<feature type="transmembrane region" description="Helical" evidence="4">
    <location>
        <begin position="312"/>
        <end position="328"/>
    </location>
</feature>
<keyword evidence="4" id="KW-1133">Transmembrane helix</keyword>
<feature type="region of interest" description="Disordered" evidence="3">
    <location>
        <begin position="242"/>
        <end position="274"/>
    </location>
</feature>
<dbReference type="PANTHER" id="PTHR11360">
    <property type="entry name" value="MONOCARBOXYLATE TRANSPORTER"/>
    <property type="match status" value="1"/>
</dbReference>
<keyword evidence="4" id="KW-0812">Transmembrane</keyword>
<dbReference type="InterPro" id="IPR050327">
    <property type="entry name" value="Proton-linked_MCT"/>
</dbReference>
<feature type="transmembrane region" description="Helical" evidence="4">
    <location>
        <begin position="192"/>
        <end position="211"/>
    </location>
</feature>
<dbReference type="Pfam" id="PF07690">
    <property type="entry name" value="MFS_1"/>
    <property type="match status" value="1"/>
</dbReference>
<evidence type="ECO:0000313" key="5">
    <source>
        <dbReference type="EMBL" id="ORZ31445.1"/>
    </source>
</evidence>
<dbReference type="GO" id="GO:0016020">
    <property type="term" value="C:membrane"/>
    <property type="evidence" value="ECO:0007669"/>
    <property type="project" value="UniProtKB-SubCell"/>
</dbReference>
<dbReference type="SUPFAM" id="SSF103473">
    <property type="entry name" value="MFS general substrate transporter"/>
    <property type="match status" value="1"/>
</dbReference>
<dbReference type="InterPro" id="IPR036259">
    <property type="entry name" value="MFS_trans_sf"/>
</dbReference>
<dbReference type="PANTHER" id="PTHR11360:SF317">
    <property type="entry name" value="MAJOR FACILITATOR SUPERFAMILY (MFS) PROFILE DOMAIN-CONTAINING PROTEIN-RELATED"/>
    <property type="match status" value="1"/>
</dbReference>
<dbReference type="GO" id="GO:0022857">
    <property type="term" value="F:transmembrane transporter activity"/>
    <property type="evidence" value="ECO:0007669"/>
    <property type="project" value="InterPro"/>
</dbReference>
<feature type="transmembrane region" description="Helical" evidence="4">
    <location>
        <begin position="478"/>
        <end position="497"/>
    </location>
</feature>
<feature type="transmembrane region" description="Helical" evidence="4">
    <location>
        <begin position="407"/>
        <end position="429"/>
    </location>
</feature>
<feature type="transmembrane region" description="Helical" evidence="4">
    <location>
        <begin position="144"/>
        <end position="161"/>
    </location>
</feature>
<feature type="transmembrane region" description="Helical" evidence="4">
    <location>
        <begin position="168"/>
        <end position="186"/>
    </location>
</feature>
<comment type="subcellular location">
    <subcellularLocation>
        <location evidence="1">Membrane</location>
        <topology evidence="1">Multi-pass membrane protein</topology>
    </subcellularLocation>
</comment>